<gene>
    <name evidence="2" type="ORF">MSPICULIGERA_LOCUS9787</name>
</gene>
<feature type="region of interest" description="Disordered" evidence="1">
    <location>
        <begin position="138"/>
        <end position="159"/>
    </location>
</feature>
<organism evidence="2 3">
    <name type="scientific">Mesorhabditis spiculigera</name>
    <dbReference type="NCBI Taxonomy" id="96644"/>
    <lineage>
        <taxon>Eukaryota</taxon>
        <taxon>Metazoa</taxon>
        <taxon>Ecdysozoa</taxon>
        <taxon>Nematoda</taxon>
        <taxon>Chromadorea</taxon>
        <taxon>Rhabditida</taxon>
        <taxon>Rhabditina</taxon>
        <taxon>Rhabditomorpha</taxon>
        <taxon>Rhabditoidea</taxon>
        <taxon>Rhabditidae</taxon>
        <taxon>Mesorhabditinae</taxon>
        <taxon>Mesorhabditis</taxon>
    </lineage>
</organism>
<protein>
    <submittedName>
        <fullName evidence="2">Uncharacterized protein</fullName>
    </submittedName>
</protein>
<feature type="region of interest" description="Disordered" evidence="1">
    <location>
        <begin position="175"/>
        <end position="218"/>
    </location>
</feature>
<reference evidence="2" key="1">
    <citation type="submission" date="2023-06" db="EMBL/GenBank/DDBJ databases">
        <authorList>
            <person name="Delattre M."/>
        </authorList>
    </citation>
    <scope>NUCLEOTIDE SEQUENCE</scope>
    <source>
        <strain evidence="2">AF72</strain>
    </source>
</reference>
<evidence type="ECO:0000313" key="2">
    <source>
        <dbReference type="EMBL" id="CAJ0571378.1"/>
    </source>
</evidence>
<dbReference type="AlphaFoldDB" id="A0AA36G358"/>
<dbReference type="EMBL" id="CATQJA010002560">
    <property type="protein sequence ID" value="CAJ0571378.1"/>
    <property type="molecule type" value="Genomic_DNA"/>
</dbReference>
<name>A0AA36G358_9BILA</name>
<dbReference type="Proteomes" id="UP001177023">
    <property type="component" value="Unassembled WGS sequence"/>
</dbReference>
<accession>A0AA36G358</accession>
<sequence>MLEESHNDQEGARRYPRRQRRPNQPLKLADPRKKKKKTARSTPIEKEPLPGPSGILATKEIEGSGHNVRFDGIVKYRLVPRRADAIPGKVAVSVKDDTYYIPFTLPDLVDPVYSHEDPHGVERGVGPFLVEFSAKLHDSPDNPQKTQINEGSQPATKKLGETKAKKGVCFQPQQGKVRAKMGTKAQEQTTSEKDKVNDLEADTDVDSADEANASGHTLPSTIGLDFQVLETLSTYFDQRLLLEL</sequence>
<comment type="caution">
    <text evidence="2">The sequence shown here is derived from an EMBL/GenBank/DDBJ whole genome shotgun (WGS) entry which is preliminary data.</text>
</comment>
<proteinExistence type="predicted"/>
<feature type="compositionally biased region" description="Polar residues" evidence="1">
    <location>
        <begin position="141"/>
        <end position="155"/>
    </location>
</feature>
<feature type="compositionally biased region" description="Acidic residues" evidence="1">
    <location>
        <begin position="199"/>
        <end position="209"/>
    </location>
</feature>
<keyword evidence="3" id="KW-1185">Reference proteome</keyword>
<evidence type="ECO:0000256" key="1">
    <source>
        <dbReference type="SAM" id="MobiDB-lite"/>
    </source>
</evidence>
<feature type="compositionally biased region" description="Basic and acidic residues" evidence="1">
    <location>
        <begin position="1"/>
        <end position="13"/>
    </location>
</feature>
<evidence type="ECO:0000313" key="3">
    <source>
        <dbReference type="Proteomes" id="UP001177023"/>
    </source>
</evidence>
<feature type="non-terminal residue" evidence="2">
    <location>
        <position position="244"/>
    </location>
</feature>
<feature type="region of interest" description="Disordered" evidence="1">
    <location>
        <begin position="1"/>
        <end position="54"/>
    </location>
</feature>